<evidence type="ECO:0000256" key="2">
    <source>
        <dbReference type="ARBA" id="ARBA00022692"/>
    </source>
</evidence>
<dbReference type="SUPFAM" id="SSF158442">
    <property type="entry name" value="DsbB-like"/>
    <property type="match status" value="1"/>
</dbReference>
<dbReference type="RefSeq" id="WP_128353950.1">
    <property type="nucleotide sequence ID" value="NZ_CP022987.1"/>
</dbReference>
<evidence type="ECO:0000256" key="5">
    <source>
        <dbReference type="SAM" id="Phobius"/>
    </source>
</evidence>
<evidence type="ECO:0000313" key="7">
    <source>
        <dbReference type="Proteomes" id="UP000283474"/>
    </source>
</evidence>
<dbReference type="KEGG" id="pus:CKA81_02850"/>
<dbReference type="GO" id="GO:0015035">
    <property type="term" value="F:protein-disulfide reductase activity"/>
    <property type="evidence" value="ECO:0007669"/>
    <property type="project" value="InterPro"/>
</dbReference>
<dbReference type="GO" id="GO:0006457">
    <property type="term" value="P:protein folding"/>
    <property type="evidence" value="ECO:0007669"/>
    <property type="project" value="InterPro"/>
</dbReference>
<gene>
    <name evidence="6" type="ORF">CKA81_02850</name>
</gene>
<feature type="transmembrane region" description="Helical" evidence="5">
    <location>
        <begin position="12"/>
        <end position="36"/>
    </location>
</feature>
<dbReference type="InterPro" id="IPR023380">
    <property type="entry name" value="DsbB-like_sf"/>
</dbReference>
<keyword evidence="7" id="KW-1185">Reference proteome</keyword>
<keyword evidence="4 5" id="KW-0472">Membrane</keyword>
<feature type="transmembrane region" description="Helical" evidence="5">
    <location>
        <begin position="112"/>
        <end position="133"/>
    </location>
</feature>
<dbReference type="Pfam" id="PF02600">
    <property type="entry name" value="DsbB"/>
    <property type="match status" value="1"/>
</dbReference>
<organism evidence="6 7">
    <name type="scientific">Pollutimonas thiosulfatoxidans</name>
    <dbReference type="NCBI Taxonomy" id="2028345"/>
    <lineage>
        <taxon>Bacteria</taxon>
        <taxon>Pseudomonadati</taxon>
        <taxon>Pseudomonadota</taxon>
        <taxon>Betaproteobacteria</taxon>
        <taxon>Burkholderiales</taxon>
        <taxon>Alcaligenaceae</taxon>
        <taxon>Pollutimonas</taxon>
    </lineage>
</organism>
<dbReference type="GO" id="GO:0016020">
    <property type="term" value="C:membrane"/>
    <property type="evidence" value="ECO:0007669"/>
    <property type="project" value="UniProtKB-SubCell"/>
</dbReference>
<reference evidence="6 7" key="1">
    <citation type="submission" date="2017-08" db="EMBL/GenBank/DDBJ databases">
        <authorList>
            <person name="Park S.-J."/>
            <person name="Kim H."/>
        </authorList>
    </citation>
    <scope>NUCLEOTIDE SEQUENCE [LARGE SCALE GENOMIC DNA]</scope>
    <source>
        <strain evidence="7">ye3</strain>
    </source>
</reference>
<sequence>MASNYFRDDSSTLSHALNALALAGVCAILLMAFIWQLAFNELPCPLCLLQRAAFVMIGIGLILNLRFGPSPLHYAMVITSAMAGAFASGRQVLLHIAPGDTGYGSPFLGLHFYTWAFIACIAFVLYSCMMLALDRRSADQSIPRRTRGLVSAVMWLFVFLVAANVVSTLLECGFGACPDDPVSYLWIR</sequence>
<evidence type="ECO:0000313" key="6">
    <source>
        <dbReference type="EMBL" id="QAA92898.1"/>
    </source>
</evidence>
<evidence type="ECO:0000256" key="3">
    <source>
        <dbReference type="ARBA" id="ARBA00022989"/>
    </source>
</evidence>
<dbReference type="Gene3D" id="1.20.1550.10">
    <property type="entry name" value="DsbB-like"/>
    <property type="match status" value="1"/>
</dbReference>
<keyword evidence="3 5" id="KW-1133">Transmembrane helix</keyword>
<feature type="transmembrane region" description="Helical" evidence="5">
    <location>
        <begin position="153"/>
        <end position="176"/>
    </location>
</feature>
<evidence type="ECO:0000256" key="1">
    <source>
        <dbReference type="ARBA" id="ARBA00004141"/>
    </source>
</evidence>
<protein>
    <submittedName>
        <fullName evidence="6">Disulfide bond formation protein DsbB</fullName>
    </submittedName>
</protein>
<comment type="subcellular location">
    <subcellularLocation>
        <location evidence="1">Membrane</location>
        <topology evidence="1">Multi-pass membrane protein</topology>
    </subcellularLocation>
</comment>
<dbReference type="AlphaFoldDB" id="A0A410G9B0"/>
<name>A0A410G9B0_9BURK</name>
<keyword evidence="2 5" id="KW-0812">Transmembrane</keyword>
<proteinExistence type="predicted"/>
<dbReference type="OrthoDB" id="3711263at2"/>
<accession>A0A410G9B0</accession>
<dbReference type="InterPro" id="IPR003752">
    <property type="entry name" value="DiS_bond_form_DsbB/BdbC"/>
</dbReference>
<dbReference type="EMBL" id="CP022987">
    <property type="protein sequence ID" value="QAA92898.1"/>
    <property type="molecule type" value="Genomic_DNA"/>
</dbReference>
<feature type="transmembrane region" description="Helical" evidence="5">
    <location>
        <begin position="72"/>
        <end position="92"/>
    </location>
</feature>
<evidence type="ECO:0000256" key="4">
    <source>
        <dbReference type="ARBA" id="ARBA00023136"/>
    </source>
</evidence>
<dbReference type="Proteomes" id="UP000283474">
    <property type="component" value="Chromosome"/>
</dbReference>
<feature type="transmembrane region" description="Helical" evidence="5">
    <location>
        <begin position="48"/>
        <end position="65"/>
    </location>
</feature>